<keyword evidence="1" id="KW-0732">Signal</keyword>
<dbReference type="Pfam" id="PF12984">
    <property type="entry name" value="DUF3868"/>
    <property type="match status" value="1"/>
</dbReference>
<dbReference type="Gene3D" id="1.25.40.10">
    <property type="entry name" value="Tetratricopeptide repeat domain"/>
    <property type="match status" value="1"/>
</dbReference>
<dbReference type="InterPro" id="IPR036737">
    <property type="entry name" value="OmpA-like_sf"/>
</dbReference>
<dbReference type="EMBL" id="CP083680">
    <property type="protein sequence ID" value="UYU68136.1"/>
    <property type="molecule type" value="Genomic_DNA"/>
</dbReference>
<reference evidence="3 4" key="1">
    <citation type="submission" date="2021-06" db="EMBL/GenBank/DDBJ databases">
        <title>Interrogation of the integrated mobile genetic elements in gut-associated Bacteroides with a consensus prediction approach.</title>
        <authorList>
            <person name="Campbell D.E."/>
            <person name="Leigh J.R."/>
            <person name="Kim T."/>
            <person name="England W."/>
            <person name="Whitaker R.J."/>
            <person name="Degnan P.H."/>
        </authorList>
    </citation>
    <scope>NUCLEOTIDE SEQUENCE [LARGE SCALE GENOMIC DNA]</scope>
    <source>
        <strain evidence="3 4">WAL8669</strain>
    </source>
</reference>
<dbReference type="Proteomes" id="UP001156218">
    <property type="component" value="Chromosome"/>
</dbReference>
<dbReference type="SUPFAM" id="SSF103088">
    <property type="entry name" value="OmpA-like"/>
    <property type="match status" value="1"/>
</dbReference>
<dbReference type="Gene3D" id="3.30.1330.60">
    <property type="entry name" value="OmpA-like domain"/>
    <property type="match status" value="1"/>
</dbReference>
<protein>
    <submittedName>
        <fullName evidence="3">DUF3868 domain-containing protein</fullName>
    </submittedName>
</protein>
<feature type="domain" description="DUF3868" evidence="2">
    <location>
        <begin position="7"/>
        <end position="97"/>
    </location>
</feature>
<dbReference type="InterPro" id="IPR011990">
    <property type="entry name" value="TPR-like_helical_dom_sf"/>
</dbReference>
<dbReference type="InterPro" id="IPR024480">
    <property type="entry name" value="DUF3868"/>
</dbReference>
<evidence type="ECO:0000259" key="2">
    <source>
        <dbReference type="Pfam" id="PF12984"/>
    </source>
</evidence>
<gene>
    <name evidence="3" type="ORF">KQP68_07610</name>
</gene>
<evidence type="ECO:0000313" key="4">
    <source>
        <dbReference type="Proteomes" id="UP001156218"/>
    </source>
</evidence>
<evidence type="ECO:0000313" key="3">
    <source>
        <dbReference type="EMBL" id="UYU68136.1"/>
    </source>
</evidence>
<feature type="chain" id="PRO_5014531130" evidence="1">
    <location>
        <begin position="20"/>
        <end position="471"/>
    </location>
</feature>
<organism evidence="3 4">
    <name type="scientific">Bacteroides thetaiotaomicron</name>
    <dbReference type="NCBI Taxonomy" id="818"/>
    <lineage>
        <taxon>Bacteria</taxon>
        <taxon>Pseudomonadati</taxon>
        <taxon>Bacteroidota</taxon>
        <taxon>Bacteroidia</taxon>
        <taxon>Bacteroidales</taxon>
        <taxon>Bacteroidaceae</taxon>
        <taxon>Bacteroides</taxon>
    </lineage>
</organism>
<evidence type="ECO:0000256" key="1">
    <source>
        <dbReference type="SAM" id="SignalP"/>
    </source>
</evidence>
<dbReference type="SUPFAM" id="SSF48452">
    <property type="entry name" value="TPR-like"/>
    <property type="match status" value="1"/>
</dbReference>
<dbReference type="RefSeq" id="WP_048696483.1">
    <property type="nucleotide sequence ID" value="NZ_BQNN01000001.1"/>
</dbReference>
<proteinExistence type="predicted"/>
<accession>A0A139KS51</accession>
<sequence length="471" mass="53148">MKLGGVFIIAVIASLSLQAQTTVEEANGTIRATASSLHKAGEELVVSISVEITRDLSSNESLVLVPVVTDSLENRLELPSIYINSRKQQIIFMREMGKKEKDARSLQRKNGSRQSIHYLQSVPFEKWMNHATLSLIEKSCGCGIAGEEAFTCIARLHPQPIPVPQLVFLTPQVEGLKTRTEKGCAFIDFPLNDAIIHETYSNNATELNKITQTIDAIRNDSNVTITHISIHGYASPDGPYQLNERLSRERTQALKEYVCRLYTFNPTDIHTSHTPEDWEGFEALLTDTTFQRKEAVMKIVTGNLHPDRKEEKLKKQFPAFYRFVLEHWFTLLRHSDYTIEYHVRPFSVEESRNVFATNPKNLSLEEMFRLALTCTPGSEAYNKIFMTAVQLFPDNPVANLNAACIALMQRDVQSAAYYLEKAPEVPETASAKGVLHLLQENYEEAETLFKQAKAAGLSQADNNLKQILELK</sequence>
<name>A0A139KS51_BACT4</name>
<dbReference type="AlphaFoldDB" id="A0A139KS51"/>
<feature type="signal peptide" evidence="1">
    <location>
        <begin position="1"/>
        <end position="19"/>
    </location>
</feature>